<comment type="caution">
    <text evidence="9">The sequence shown here is derived from an EMBL/GenBank/DDBJ whole genome shotgun (WGS) entry which is preliminary data.</text>
</comment>
<dbReference type="InterPro" id="IPR050216">
    <property type="entry name" value="LRR_domain-containing"/>
</dbReference>
<sequence length="770" mass="86440">MLYNECTEELHRRDPTDIELFRTVEIKTGREMIPLREIPRSIFCLQGLRCLDFTGHPLVRVPPEIRLLKSLKRLCFVSTEITELPEEICELQNLQQFLVSCCPIRRLPEGLCKLVRLWDFYFDGNQLEELPQQYPPLVNGIKVSGNLLREIPEAVGGLPDVKCIRAYANKLEALPDCICQLDRTVEMSLQGNFLEHLPKDIGMLQNLQYMSLHDNLLRTLPDSLLDLSELRWLYLYNNRLQELPRGLTTRLHQLERLLVEANPLSEAAVADLVGQRGALRVLGLDTEQASSAAFRSECLPPWVSVGWMLPWHRLYAKLQPASQLKRRQGVQPVHGDLPKTPTHDVLVVAFAASQAEPEWLGVLSQVYSGDVSIAEAEIQVCMDDMGKFTSLFRKLHGRDLQDDNEKDLECLASTCWLSAPAHSSRHNGEVLQDFDVLTLCDTGAQWYTDTSERQQLELEKRLREFVPRYKRVILLGVSMGGFGALSNSHLATSVLVFGPQTDLTVSHLRPGFSPQELERMTDNLKARVQQALTRGVHFQYHVGAEDHLAYARRLPLPHSCFVVHPVEGRIARLLERAGILWSLLVRSIAREQRLARGVEAGTSSLAHEELPEGAARAWQLEDKEETVPLGLWGYGGKLCICHVSPFHLCQICRFPPRAGDWFCSTCLAHNVGKANACRKCNDRSEAGVVAKAWRKEDLKASLGHNVGTVAQTSSSTSAATSTGTFSLGLSSLQSLLVRLGKMLQGNLGSFLVILAAWCIARTLKRRRSLK</sequence>
<keyword evidence="7" id="KW-0472">Membrane</keyword>
<evidence type="ECO:0000259" key="8">
    <source>
        <dbReference type="PROSITE" id="PS50199"/>
    </source>
</evidence>
<dbReference type="PROSITE" id="PS01358">
    <property type="entry name" value="ZF_RANBP2_1"/>
    <property type="match status" value="1"/>
</dbReference>
<dbReference type="EMBL" id="CAJNIZ010042749">
    <property type="protein sequence ID" value="CAE7636299.1"/>
    <property type="molecule type" value="Genomic_DNA"/>
</dbReference>
<evidence type="ECO:0000313" key="9">
    <source>
        <dbReference type="EMBL" id="CAE7636299.1"/>
    </source>
</evidence>
<dbReference type="SMART" id="SM00364">
    <property type="entry name" value="LRR_BAC"/>
    <property type="match status" value="3"/>
</dbReference>
<evidence type="ECO:0000313" key="10">
    <source>
        <dbReference type="Proteomes" id="UP000649617"/>
    </source>
</evidence>
<gene>
    <name evidence="9" type="primary">LRRC1</name>
    <name evidence="9" type="ORF">SPIL2461_LOCUS16776</name>
</gene>
<feature type="domain" description="RanBP2-type" evidence="8">
    <location>
        <begin position="657"/>
        <end position="686"/>
    </location>
</feature>
<dbReference type="GO" id="GO:0008270">
    <property type="term" value="F:zinc ion binding"/>
    <property type="evidence" value="ECO:0007669"/>
    <property type="project" value="UniProtKB-KW"/>
</dbReference>
<keyword evidence="2" id="KW-0479">Metal-binding</keyword>
<keyword evidence="3" id="KW-0677">Repeat</keyword>
<keyword evidence="1" id="KW-0433">Leucine-rich repeat</keyword>
<name>A0A812VL01_SYMPI</name>
<dbReference type="InterPro" id="IPR001611">
    <property type="entry name" value="Leu-rich_rpt"/>
</dbReference>
<proteinExistence type="predicted"/>
<dbReference type="InterPro" id="IPR032675">
    <property type="entry name" value="LRR_dom_sf"/>
</dbReference>
<keyword evidence="5" id="KW-0862">Zinc</keyword>
<keyword evidence="4 6" id="KW-0863">Zinc-finger</keyword>
<dbReference type="PROSITE" id="PS50199">
    <property type="entry name" value="ZF_RANBP2_2"/>
    <property type="match status" value="1"/>
</dbReference>
<keyword evidence="7" id="KW-1133">Transmembrane helix</keyword>
<dbReference type="Pfam" id="PF13855">
    <property type="entry name" value="LRR_8"/>
    <property type="match status" value="1"/>
</dbReference>
<dbReference type="SMART" id="SM00369">
    <property type="entry name" value="LRR_TYP"/>
    <property type="match status" value="6"/>
</dbReference>
<dbReference type="AlphaFoldDB" id="A0A812VL01"/>
<dbReference type="Proteomes" id="UP000649617">
    <property type="component" value="Unassembled WGS sequence"/>
</dbReference>
<evidence type="ECO:0000256" key="4">
    <source>
        <dbReference type="ARBA" id="ARBA00022771"/>
    </source>
</evidence>
<evidence type="ECO:0000256" key="2">
    <source>
        <dbReference type="ARBA" id="ARBA00022723"/>
    </source>
</evidence>
<dbReference type="InterPro" id="IPR003591">
    <property type="entry name" value="Leu-rich_rpt_typical-subtyp"/>
</dbReference>
<keyword evidence="10" id="KW-1185">Reference proteome</keyword>
<dbReference type="OrthoDB" id="428236at2759"/>
<dbReference type="PANTHER" id="PTHR48051">
    <property type="match status" value="1"/>
</dbReference>
<dbReference type="InterPro" id="IPR001876">
    <property type="entry name" value="Znf_RanBP2"/>
</dbReference>
<dbReference type="Gene3D" id="3.80.10.10">
    <property type="entry name" value="Ribonuclease Inhibitor"/>
    <property type="match status" value="1"/>
</dbReference>
<organism evidence="9 10">
    <name type="scientific">Symbiodinium pilosum</name>
    <name type="common">Dinoflagellate</name>
    <dbReference type="NCBI Taxonomy" id="2952"/>
    <lineage>
        <taxon>Eukaryota</taxon>
        <taxon>Sar</taxon>
        <taxon>Alveolata</taxon>
        <taxon>Dinophyceae</taxon>
        <taxon>Suessiales</taxon>
        <taxon>Symbiodiniaceae</taxon>
        <taxon>Symbiodinium</taxon>
    </lineage>
</organism>
<evidence type="ECO:0000256" key="1">
    <source>
        <dbReference type="ARBA" id="ARBA00022614"/>
    </source>
</evidence>
<evidence type="ECO:0000256" key="5">
    <source>
        <dbReference type="ARBA" id="ARBA00022833"/>
    </source>
</evidence>
<evidence type="ECO:0000256" key="3">
    <source>
        <dbReference type="ARBA" id="ARBA00022737"/>
    </source>
</evidence>
<evidence type="ECO:0000256" key="6">
    <source>
        <dbReference type="PROSITE-ProRule" id="PRU00322"/>
    </source>
</evidence>
<feature type="transmembrane region" description="Helical" evidence="7">
    <location>
        <begin position="742"/>
        <end position="760"/>
    </location>
</feature>
<dbReference type="GO" id="GO:0005737">
    <property type="term" value="C:cytoplasm"/>
    <property type="evidence" value="ECO:0007669"/>
    <property type="project" value="TreeGrafter"/>
</dbReference>
<reference evidence="9" key="1">
    <citation type="submission" date="2021-02" db="EMBL/GenBank/DDBJ databases">
        <authorList>
            <person name="Dougan E. K."/>
            <person name="Rhodes N."/>
            <person name="Thang M."/>
            <person name="Chan C."/>
        </authorList>
    </citation>
    <scope>NUCLEOTIDE SEQUENCE</scope>
</reference>
<evidence type="ECO:0000256" key="7">
    <source>
        <dbReference type="SAM" id="Phobius"/>
    </source>
</evidence>
<protein>
    <submittedName>
        <fullName evidence="9">LRRC1 protein</fullName>
    </submittedName>
</protein>
<dbReference type="PANTHER" id="PTHR48051:SF54">
    <property type="entry name" value="LEUCINE-RICH REPEAT-CONTAINING PROTEIN"/>
    <property type="match status" value="1"/>
</dbReference>
<accession>A0A812VL01</accession>
<dbReference type="SUPFAM" id="SSF52058">
    <property type="entry name" value="L domain-like"/>
    <property type="match status" value="1"/>
</dbReference>
<keyword evidence="7" id="KW-0812">Transmembrane</keyword>